<organism evidence="1 2">
    <name type="scientific">Lactobacillus johnsonii</name>
    <dbReference type="NCBI Taxonomy" id="33959"/>
    <lineage>
        <taxon>Bacteria</taxon>
        <taxon>Bacillati</taxon>
        <taxon>Bacillota</taxon>
        <taxon>Bacilli</taxon>
        <taxon>Lactobacillales</taxon>
        <taxon>Lactobacillaceae</taxon>
        <taxon>Lactobacillus</taxon>
    </lineage>
</organism>
<proteinExistence type="predicted"/>
<protein>
    <submittedName>
        <fullName evidence="1">Uncharacterized protein</fullName>
    </submittedName>
</protein>
<dbReference type="AlphaFoldDB" id="A0A267M6E5"/>
<gene>
    <name evidence="1" type="ORF">A3Q24_05710</name>
</gene>
<dbReference type="Proteomes" id="UP000216008">
    <property type="component" value="Unassembled WGS sequence"/>
</dbReference>
<reference evidence="1 2" key="1">
    <citation type="submission" date="2017-05" db="EMBL/GenBank/DDBJ databases">
        <title>Lactobacillus johnsonii from commercial turkeys.</title>
        <authorList>
            <person name="Johnson T.J."/>
            <person name="Youmans B."/>
        </authorList>
    </citation>
    <scope>NUCLEOTIDE SEQUENCE [LARGE SCALE GENOMIC DNA]</scope>
    <source>
        <strain evidence="1 2">UMNLJ114</strain>
    </source>
</reference>
<comment type="caution">
    <text evidence="1">The sequence shown here is derived from an EMBL/GenBank/DDBJ whole genome shotgun (WGS) entry which is preliminary data.</text>
</comment>
<evidence type="ECO:0000313" key="1">
    <source>
        <dbReference type="EMBL" id="PAB55176.1"/>
    </source>
</evidence>
<accession>A0A267M6E5</accession>
<dbReference type="EMBL" id="NIBD01000028">
    <property type="protein sequence ID" value="PAB55176.1"/>
    <property type="molecule type" value="Genomic_DNA"/>
</dbReference>
<evidence type="ECO:0000313" key="2">
    <source>
        <dbReference type="Proteomes" id="UP000216008"/>
    </source>
</evidence>
<dbReference type="RefSeq" id="WP_095182856.1">
    <property type="nucleotide sequence ID" value="NZ_NIBD01000028.1"/>
</dbReference>
<sequence>MKNQVVHTLSDLLEGNKKIYQVNCLVTDKLRSIHIIDEPNKLDIKLTKSGFIDLNKLNIEIDLLQGEKIHSRYKWLDDFEDSKIRSASSYQVTQFKIRVCDIKNVSEIRG</sequence>
<name>A0A267M6E5_LACJH</name>